<keyword evidence="2 4" id="KW-0547">Nucleotide-binding</keyword>
<dbReference type="Pfam" id="PF01812">
    <property type="entry name" value="5-FTHF_cyc-lig"/>
    <property type="match status" value="1"/>
</dbReference>
<evidence type="ECO:0000256" key="4">
    <source>
        <dbReference type="PIRSR" id="PIRSR006806-1"/>
    </source>
</evidence>
<dbReference type="NCBIfam" id="TIGR02727">
    <property type="entry name" value="MTHFS_bact"/>
    <property type="match status" value="1"/>
</dbReference>
<evidence type="ECO:0000256" key="5">
    <source>
        <dbReference type="RuleBase" id="RU361279"/>
    </source>
</evidence>
<keyword evidence="3 4" id="KW-0067">ATP-binding</keyword>
<evidence type="ECO:0000256" key="3">
    <source>
        <dbReference type="ARBA" id="ARBA00022840"/>
    </source>
</evidence>
<dbReference type="GO" id="GO:0046872">
    <property type="term" value="F:metal ion binding"/>
    <property type="evidence" value="ECO:0007669"/>
    <property type="project" value="UniProtKB-KW"/>
</dbReference>
<dbReference type="PIRSF" id="PIRSF006806">
    <property type="entry name" value="FTHF_cligase"/>
    <property type="match status" value="1"/>
</dbReference>
<keyword evidence="7" id="KW-1185">Reference proteome</keyword>
<feature type="binding site" evidence="4">
    <location>
        <begin position="5"/>
        <end position="9"/>
    </location>
    <ligand>
        <name>ATP</name>
        <dbReference type="ChEBI" id="CHEBI:30616"/>
    </ligand>
</feature>
<dbReference type="KEGG" id="cpho:CPHO_08770"/>
<dbReference type="STRING" id="161895.CPHO_08770"/>
<dbReference type="EC" id="6.3.3.2" evidence="5"/>
<keyword evidence="5" id="KW-0479">Metal-binding</keyword>
<evidence type="ECO:0000313" key="7">
    <source>
        <dbReference type="Proteomes" id="UP000185491"/>
    </source>
</evidence>
<feature type="binding site" evidence="4">
    <location>
        <position position="53"/>
    </location>
    <ligand>
        <name>substrate</name>
    </ligand>
</feature>
<dbReference type="InterPro" id="IPR037171">
    <property type="entry name" value="NagB/RpiA_transferase-like"/>
</dbReference>
<dbReference type="EMBL" id="CP009249">
    <property type="protein sequence ID" value="APT93759.1"/>
    <property type="molecule type" value="Genomic_DNA"/>
</dbReference>
<protein>
    <recommendedName>
        <fullName evidence="5">5-formyltetrahydrofolate cyclo-ligase</fullName>
        <ecNumber evidence="5">6.3.3.2</ecNumber>
    </recommendedName>
</protein>
<keyword evidence="5" id="KW-0460">Magnesium</keyword>
<organism evidence="6 7">
    <name type="scientific">Corynebacterium phocae</name>
    <dbReference type="NCBI Taxonomy" id="161895"/>
    <lineage>
        <taxon>Bacteria</taxon>
        <taxon>Bacillati</taxon>
        <taxon>Actinomycetota</taxon>
        <taxon>Actinomycetes</taxon>
        <taxon>Mycobacteriales</taxon>
        <taxon>Corynebacteriaceae</taxon>
        <taxon>Corynebacterium</taxon>
    </lineage>
</organism>
<comment type="similarity">
    <text evidence="1 5">Belongs to the 5-formyltetrahydrofolate cyclo-ligase family.</text>
</comment>
<gene>
    <name evidence="6" type="ORF">CPHO_08770</name>
</gene>
<evidence type="ECO:0000256" key="1">
    <source>
        <dbReference type="ARBA" id="ARBA00010638"/>
    </source>
</evidence>
<dbReference type="Gene3D" id="3.40.50.10420">
    <property type="entry name" value="NagB/RpiA/CoA transferase-like"/>
    <property type="match status" value="1"/>
</dbReference>
<evidence type="ECO:0000313" key="6">
    <source>
        <dbReference type="EMBL" id="APT93759.1"/>
    </source>
</evidence>
<accession>A0A1L7D6I0</accession>
<dbReference type="Proteomes" id="UP000185491">
    <property type="component" value="Chromosome"/>
</dbReference>
<dbReference type="PANTHER" id="PTHR23407">
    <property type="entry name" value="ATPASE INHIBITOR/5-FORMYLTETRAHYDROFOLATE CYCLO-LIGASE"/>
    <property type="match status" value="1"/>
</dbReference>
<reference evidence="6 7" key="1">
    <citation type="submission" date="2014-08" db="EMBL/GenBank/DDBJ databases">
        <title>Complete genome sequence of Corynebacterium phocae M408/89/1(T)(=DSM 44612(T)), isolated from the common seal (Phoca vitulina).</title>
        <authorList>
            <person name="Ruckert C."/>
            <person name="Albersmeier A."/>
            <person name="Winkler A."/>
            <person name="Kalinowski J."/>
        </authorList>
    </citation>
    <scope>NUCLEOTIDE SEQUENCE [LARGE SCALE GENOMIC DNA]</scope>
    <source>
        <strain evidence="6 7">M408/89/1</strain>
    </source>
</reference>
<feature type="binding site" evidence="4">
    <location>
        <begin position="131"/>
        <end position="139"/>
    </location>
    <ligand>
        <name>ATP</name>
        <dbReference type="ChEBI" id="CHEBI:30616"/>
    </ligand>
</feature>
<comment type="cofactor">
    <cofactor evidence="5">
        <name>Mg(2+)</name>
        <dbReference type="ChEBI" id="CHEBI:18420"/>
    </cofactor>
</comment>
<dbReference type="InterPro" id="IPR024185">
    <property type="entry name" value="FTHF_cligase-like_sf"/>
</dbReference>
<dbReference type="GO" id="GO:0009396">
    <property type="term" value="P:folic acid-containing compound biosynthetic process"/>
    <property type="evidence" value="ECO:0007669"/>
    <property type="project" value="TreeGrafter"/>
</dbReference>
<dbReference type="GO" id="GO:0035999">
    <property type="term" value="P:tetrahydrofolate interconversion"/>
    <property type="evidence" value="ECO:0007669"/>
    <property type="project" value="TreeGrafter"/>
</dbReference>
<dbReference type="SUPFAM" id="SSF100950">
    <property type="entry name" value="NagB/RpiA/CoA transferase-like"/>
    <property type="match status" value="1"/>
</dbReference>
<dbReference type="GO" id="GO:0030272">
    <property type="term" value="F:5-formyltetrahydrofolate cyclo-ligase activity"/>
    <property type="evidence" value="ECO:0007669"/>
    <property type="project" value="UniProtKB-EC"/>
</dbReference>
<dbReference type="GO" id="GO:0005524">
    <property type="term" value="F:ATP binding"/>
    <property type="evidence" value="ECO:0007669"/>
    <property type="project" value="UniProtKB-KW"/>
</dbReference>
<sequence length="186" mass="19941">MSYQKSQLRAQLLAGRKNLTPQARAEANAALVAQVCALARDKKVAAYSPLATEPGGPSFADTLYQVTRQLWLPVSGAHGQLSWATYQGEGSLRPGALGILEPTGPRRDNAVLNELDLIFTPALGVTPEGYRLGKGGGYYDRALATTATCTAVLLFDSEINADIPVEPHDRPVDIVITPSAVHYLRQ</sequence>
<proteinExistence type="inferred from homology"/>
<name>A0A1L7D6I0_9CORY</name>
<dbReference type="RefSeq" id="WP_075736635.1">
    <property type="nucleotide sequence ID" value="NZ_CP009249.1"/>
</dbReference>
<dbReference type="InterPro" id="IPR002698">
    <property type="entry name" value="FTHF_cligase"/>
</dbReference>
<evidence type="ECO:0000256" key="2">
    <source>
        <dbReference type="ARBA" id="ARBA00022741"/>
    </source>
</evidence>
<dbReference type="AlphaFoldDB" id="A0A1L7D6I0"/>
<comment type="catalytic activity">
    <reaction evidence="5">
        <text>(6S)-5-formyl-5,6,7,8-tetrahydrofolate + ATP = (6R)-5,10-methenyltetrahydrofolate + ADP + phosphate</text>
        <dbReference type="Rhea" id="RHEA:10488"/>
        <dbReference type="ChEBI" id="CHEBI:30616"/>
        <dbReference type="ChEBI" id="CHEBI:43474"/>
        <dbReference type="ChEBI" id="CHEBI:57455"/>
        <dbReference type="ChEBI" id="CHEBI:57457"/>
        <dbReference type="ChEBI" id="CHEBI:456216"/>
        <dbReference type="EC" id="6.3.3.2"/>
    </reaction>
</comment>
<dbReference type="PANTHER" id="PTHR23407:SF1">
    <property type="entry name" value="5-FORMYLTETRAHYDROFOLATE CYCLO-LIGASE"/>
    <property type="match status" value="1"/>
</dbReference>